<keyword evidence="4" id="KW-1185">Reference proteome</keyword>
<feature type="coiled-coil region" evidence="1">
    <location>
        <begin position="430"/>
        <end position="493"/>
    </location>
</feature>
<evidence type="ECO:0000256" key="1">
    <source>
        <dbReference type="SAM" id="Coils"/>
    </source>
</evidence>
<proteinExistence type="predicted"/>
<dbReference type="Pfam" id="PF20250">
    <property type="entry name" value="FapA_N"/>
    <property type="match status" value="1"/>
</dbReference>
<dbReference type="KEGG" id="bpt:Bpet0556"/>
<dbReference type="PANTHER" id="PTHR38032">
    <property type="entry name" value="POLYMERASE-RELATED"/>
    <property type="match status" value="1"/>
</dbReference>
<protein>
    <recommendedName>
        <fullName evidence="2">Flagellar Assembly Protein A N-terminal region domain-containing protein</fullName>
    </recommendedName>
</protein>
<evidence type="ECO:0000313" key="4">
    <source>
        <dbReference type="Proteomes" id="UP000001225"/>
    </source>
</evidence>
<organism evidence="3 4">
    <name type="scientific">Bordetella petrii (strain ATCC BAA-461 / DSM 12804 / CCUG 43448 / CIP 107267 / Se-1111R)</name>
    <dbReference type="NCBI Taxonomy" id="340100"/>
    <lineage>
        <taxon>Bacteria</taxon>
        <taxon>Pseudomonadati</taxon>
        <taxon>Pseudomonadota</taxon>
        <taxon>Betaproteobacteria</taxon>
        <taxon>Burkholderiales</taxon>
        <taxon>Alcaligenaceae</taxon>
        <taxon>Bordetella</taxon>
    </lineage>
</organism>
<dbReference type="eggNOG" id="COG1315">
    <property type="taxonomic scope" value="Bacteria"/>
</dbReference>
<dbReference type="Pfam" id="PF03961">
    <property type="entry name" value="FapA"/>
    <property type="match status" value="1"/>
</dbReference>
<dbReference type="InterPro" id="IPR046865">
    <property type="entry name" value="FapA_b_solenoid"/>
</dbReference>
<dbReference type="InterPro" id="IPR046866">
    <property type="entry name" value="FapA_N"/>
</dbReference>
<keyword evidence="1" id="KW-0175">Coiled coil</keyword>
<dbReference type="AlphaFoldDB" id="A9I1R0"/>
<evidence type="ECO:0000259" key="2">
    <source>
        <dbReference type="Pfam" id="PF20250"/>
    </source>
</evidence>
<dbReference type="STRING" id="94624.Bpet0556"/>
<dbReference type="EMBL" id="AM902716">
    <property type="protein sequence ID" value="CAP40888.1"/>
    <property type="molecule type" value="Genomic_DNA"/>
</dbReference>
<feature type="domain" description="Flagellar Assembly Protein A N-terminal region" evidence="2">
    <location>
        <begin position="85"/>
        <end position="252"/>
    </location>
</feature>
<gene>
    <name evidence="3" type="ordered locus">Bpet0556</name>
</gene>
<sequence>MGNEAMLQLTLDADSGALVATCTPSDDTETNPGWDELAAAAQAQGWGPEVLDHSGVAAFVTQCREAEPGTLVTGPVGAVLDGALRIDVEPDRMAALLTLTAARGGRAMARADIDAALAAQGVVAGIDDEAVSQALQRGHCEALPIARGVPAQPGTPTRFESLVPSPLARAHDDNAPVDYRELGTLVLVQPGTALVRRLPAVPGTAGLDVLGQPVPPEPVPDLPFATGLAGVAPDEQDPCLLRATAAGAPMLVPQGAQVNSVVEVAAVDLNSGNIEFDGTLRVKGDITTGMTVRVGGDVVVGGTVEAAHITAGGSLTVNGGIIGMAEAAPGDHTAGPRTAQVQCEGSVKARFIEHAAISAGQQVVAEREIRHSQVLAGHSVMVGPPGSQQGVVTGGEVCALHSVRAGTLGSMAAVPTVVRVGLDPHAEARRADLQATRTRLGEEKAKLEKVLMFLQMHPEKAAADMGERARNTYAKACADLQDLDQHEAELERRLEPLQTATIIAAKRYFGGVTLQVGMKVTTLLEDQPGGKARLEAGQLVIS</sequence>
<name>A9I1R0_BORPD</name>
<evidence type="ECO:0000313" key="3">
    <source>
        <dbReference type="EMBL" id="CAP40888.1"/>
    </source>
</evidence>
<reference evidence="3 4" key="1">
    <citation type="journal article" date="2008" name="BMC Genomics">
        <title>The missing link: Bordetella petrii is endowed with both the metabolic versatility of environmental bacteria and virulence traits of pathogenic Bordetellae.</title>
        <authorList>
            <person name="Gross R."/>
            <person name="Guzman C.A."/>
            <person name="Sebaihia M."/>
            <person name="Martins Dos Santos V.A."/>
            <person name="Pieper D.H."/>
            <person name="Koebnik R."/>
            <person name="Lechner M."/>
            <person name="Bartels D."/>
            <person name="Buhrmester J."/>
            <person name="Choudhuri J.V."/>
            <person name="Ebensen T."/>
            <person name="Gaigalat L."/>
            <person name="Herrmann S."/>
            <person name="Khachane A.N."/>
            <person name="Larisch C."/>
            <person name="Link S."/>
            <person name="Linke B."/>
            <person name="Meyer F."/>
            <person name="Mormann S."/>
            <person name="Nakunst D."/>
            <person name="Rueckert C."/>
            <person name="Schneiker-Bekel S."/>
            <person name="Schulze K."/>
            <person name="Vorhoelter F.J."/>
            <person name="Yevsa T."/>
            <person name="Engle J.T."/>
            <person name="Goldman W.E."/>
            <person name="Puehler A."/>
            <person name="Goebel U.B."/>
            <person name="Goesmann A."/>
            <person name="Bloecker H."/>
            <person name="Kaiser O."/>
            <person name="Martinez-Arias R."/>
        </authorList>
    </citation>
    <scope>NUCLEOTIDE SEQUENCE [LARGE SCALE GENOMIC DNA]</scope>
    <source>
        <strain evidence="4">ATCC BAA-461 / DSM 12804 / CCUG 43448 / CIP 107267 / Se-1111R</strain>
    </source>
</reference>
<accession>A9I1R0</accession>
<dbReference type="PANTHER" id="PTHR38032:SF1">
    <property type="entry name" value="RNA-BINDING PROTEIN KHPB N-TERMINAL DOMAIN-CONTAINING PROTEIN"/>
    <property type="match status" value="1"/>
</dbReference>
<dbReference type="InterPro" id="IPR005646">
    <property type="entry name" value="FapA"/>
</dbReference>
<dbReference type="Proteomes" id="UP000001225">
    <property type="component" value="Chromosome"/>
</dbReference>